<accession>A0A1Y1ZBW3</accession>
<sequence length="161" mass="18139">MLVDNIRTISQHSDNSPSDDLVISDALELDNTNSLTESFSINQHRCGVPEISINPEHVEERLSVYFDLAAAWDAIFLIDHADTLLETKIQDEGTLQRNAMVSCIFGNVDPQVFDVHTSDYVFEDPRILRGNLALIYRPYVNTQALIDRYQASSKETILIVG</sequence>
<gene>
    <name evidence="1" type="ORF">BCR34DRAFT_590223</name>
</gene>
<evidence type="ECO:0000313" key="2">
    <source>
        <dbReference type="Proteomes" id="UP000193144"/>
    </source>
</evidence>
<evidence type="ECO:0000313" key="1">
    <source>
        <dbReference type="EMBL" id="ORY07666.1"/>
    </source>
</evidence>
<keyword evidence="2" id="KW-1185">Reference proteome</keyword>
<comment type="caution">
    <text evidence="1">The sequence shown here is derived from an EMBL/GenBank/DDBJ whole genome shotgun (WGS) entry which is preliminary data.</text>
</comment>
<dbReference type="EMBL" id="MCFA01000107">
    <property type="protein sequence ID" value="ORY07666.1"/>
    <property type="molecule type" value="Genomic_DNA"/>
</dbReference>
<organism evidence="1 2">
    <name type="scientific">Clohesyomyces aquaticus</name>
    <dbReference type="NCBI Taxonomy" id="1231657"/>
    <lineage>
        <taxon>Eukaryota</taxon>
        <taxon>Fungi</taxon>
        <taxon>Dikarya</taxon>
        <taxon>Ascomycota</taxon>
        <taxon>Pezizomycotina</taxon>
        <taxon>Dothideomycetes</taxon>
        <taxon>Pleosporomycetidae</taxon>
        <taxon>Pleosporales</taxon>
        <taxon>Lindgomycetaceae</taxon>
        <taxon>Clohesyomyces</taxon>
    </lineage>
</organism>
<name>A0A1Y1ZBW3_9PLEO</name>
<dbReference type="AlphaFoldDB" id="A0A1Y1ZBW3"/>
<proteinExistence type="predicted"/>
<dbReference type="Proteomes" id="UP000193144">
    <property type="component" value="Unassembled WGS sequence"/>
</dbReference>
<protein>
    <submittedName>
        <fullName evidence="1">Uncharacterized protein</fullName>
    </submittedName>
</protein>
<reference evidence="1 2" key="1">
    <citation type="submission" date="2016-07" db="EMBL/GenBank/DDBJ databases">
        <title>Pervasive Adenine N6-methylation of Active Genes in Fungi.</title>
        <authorList>
            <consortium name="DOE Joint Genome Institute"/>
            <person name="Mondo S.J."/>
            <person name="Dannebaum R.O."/>
            <person name="Kuo R.C."/>
            <person name="Labutti K."/>
            <person name="Haridas S."/>
            <person name="Kuo A."/>
            <person name="Salamov A."/>
            <person name="Ahrendt S.R."/>
            <person name="Lipzen A."/>
            <person name="Sullivan W."/>
            <person name="Andreopoulos W.B."/>
            <person name="Clum A."/>
            <person name="Lindquist E."/>
            <person name="Daum C."/>
            <person name="Ramamoorthy G.K."/>
            <person name="Gryganskyi A."/>
            <person name="Culley D."/>
            <person name="Magnuson J.K."/>
            <person name="James T.Y."/>
            <person name="O'Malley M.A."/>
            <person name="Stajich J.E."/>
            <person name="Spatafora J.W."/>
            <person name="Visel A."/>
            <person name="Grigoriev I.V."/>
        </authorList>
    </citation>
    <scope>NUCLEOTIDE SEQUENCE [LARGE SCALE GENOMIC DNA]</scope>
    <source>
        <strain evidence="1 2">CBS 115471</strain>
    </source>
</reference>